<name>A0ABM7LWC2_9ACTN</name>
<dbReference type="EMBL" id="AP023356">
    <property type="protein sequence ID" value="BCJ43635.1"/>
    <property type="molecule type" value="Genomic_DNA"/>
</dbReference>
<feature type="region of interest" description="Disordered" evidence="1">
    <location>
        <begin position="1"/>
        <end position="32"/>
    </location>
</feature>
<sequence>MERAERTASETRAAPTADVPPGPDEAAAGPPAGAVRCLAAPGGVTVGALPAGRAAAPETVPGAAAGRAEAAPGAAPLPFVTIGTAAEALATAGPPGRLASASDAVADGSPGGGAMPGALVNFGGDGASAGTAARPAVSRPFDAAPSFFAASSGVAEVPWPPDFACVSGIN</sequence>
<evidence type="ECO:0000313" key="2">
    <source>
        <dbReference type="EMBL" id="BCJ43635.1"/>
    </source>
</evidence>
<evidence type="ECO:0000313" key="3">
    <source>
        <dbReference type="Proteomes" id="UP000676967"/>
    </source>
</evidence>
<proteinExistence type="predicted"/>
<keyword evidence="3" id="KW-1185">Reference proteome</keyword>
<protein>
    <submittedName>
        <fullName evidence="2">Uncharacterized protein</fullName>
    </submittedName>
</protein>
<evidence type="ECO:0000256" key="1">
    <source>
        <dbReference type="SAM" id="MobiDB-lite"/>
    </source>
</evidence>
<dbReference type="Proteomes" id="UP000676967">
    <property type="component" value="Chromosome"/>
</dbReference>
<gene>
    <name evidence="2" type="ORF">Aiant_42920</name>
</gene>
<accession>A0ABM7LWC2</accession>
<reference evidence="2 3" key="1">
    <citation type="submission" date="2020-08" db="EMBL/GenBank/DDBJ databases">
        <title>Whole genome shotgun sequence of Actinoplanes ianthinogenes NBRC 13996.</title>
        <authorList>
            <person name="Komaki H."/>
            <person name="Tamura T."/>
        </authorList>
    </citation>
    <scope>NUCLEOTIDE SEQUENCE [LARGE SCALE GENOMIC DNA]</scope>
    <source>
        <strain evidence="2 3">NBRC 13996</strain>
    </source>
</reference>
<organism evidence="2 3">
    <name type="scientific">Actinoplanes ianthinogenes</name>
    <dbReference type="NCBI Taxonomy" id="122358"/>
    <lineage>
        <taxon>Bacteria</taxon>
        <taxon>Bacillati</taxon>
        <taxon>Actinomycetota</taxon>
        <taxon>Actinomycetes</taxon>
        <taxon>Micromonosporales</taxon>
        <taxon>Micromonosporaceae</taxon>
        <taxon>Actinoplanes</taxon>
    </lineage>
</organism>